<name>A0A448XBD0_9PLAT</name>
<dbReference type="AlphaFoldDB" id="A0A448XBD0"/>
<dbReference type="Proteomes" id="UP000784294">
    <property type="component" value="Unassembled WGS sequence"/>
</dbReference>
<comment type="caution">
    <text evidence="2">The sequence shown here is derived from an EMBL/GenBank/DDBJ whole genome shotgun (WGS) entry which is preliminary data.</text>
</comment>
<evidence type="ECO:0000313" key="3">
    <source>
        <dbReference type="Proteomes" id="UP000784294"/>
    </source>
</evidence>
<sequence length="168" mass="19445">MMDLWKTRGKRRNSPAHRRTGELSESNKPPSMLPNKPSEGGKRKRVSFVQPKDSRGNKRLQQESASIDRRVRTGSNWGERFLGGTTKMARLQTHVGRKKNTRKHSMSPLCDKKKAPTSPRDTILLRRGLRTDCWGWWLFPKEEDIREFQHRKAINDPSQSSSDETIHA</sequence>
<keyword evidence="3" id="KW-1185">Reference proteome</keyword>
<dbReference type="EMBL" id="CAAALY010244782">
    <property type="protein sequence ID" value="VEL32869.1"/>
    <property type="molecule type" value="Genomic_DNA"/>
</dbReference>
<gene>
    <name evidence="2" type="ORF">PXEA_LOCUS26309</name>
</gene>
<feature type="region of interest" description="Disordered" evidence="1">
    <location>
        <begin position="1"/>
        <end position="81"/>
    </location>
</feature>
<accession>A0A448XBD0</accession>
<organism evidence="2 3">
    <name type="scientific">Protopolystoma xenopodis</name>
    <dbReference type="NCBI Taxonomy" id="117903"/>
    <lineage>
        <taxon>Eukaryota</taxon>
        <taxon>Metazoa</taxon>
        <taxon>Spiralia</taxon>
        <taxon>Lophotrochozoa</taxon>
        <taxon>Platyhelminthes</taxon>
        <taxon>Monogenea</taxon>
        <taxon>Polyopisthocotylea</taxon>
        <taxon>Polystomatidea</taxon>
        <taxon>Polystomatidae</taxon>
        <taxon>Protopolystoma</taxon>
    </lineage>
</organism>
<feature type="compositionally biased region" description="Basic residues" evidence="1">
    <location>
        <begin position="7"/>
        <end position="18"/>
    </location>
</feature>
<evidence type="ECO:0000256" key="1">
    <source>
        <dbReference type="SAM" id="MobiDB-lite"/>
    </source>
</evidence>
<reference evidence="2" key="1">
    <citation type="submission" date="2018-11" db="EMBL/GenBank/DDBJ databases">
        <authorList>
            <consortium name="Pathogen Informatics"/>
        </authorList>
    </citation>
    <scope>NUCLEOTIDE SEQUENCE</scope>
</reference>
<protein>
    <submittedName>
        <fullName evidence="2">Uncharacterized protein</fullName>
    </submittedName>
</protein>
<feature type="compositionally biased region" description="Basic residues" evidence="1">
    <location>
        <begin position="95"/>
        <end position="105"/>
    </location>
</feature>
<evidence type="ECO:0000313" key="2">
    <source>
        <dbReference type="EMBL" id="VEL32869.1"/>
    </source>
</evidence>
<feature type="region of interest" description="Disordered" evidence="1">
    <location>
        <begin position="93"/>
        <end position="117"/>
    </location>
</feature>
<proteinExistence type="predicted"/>